<evidence type="ECO:0000313" key="2">
    <source>
        <dbReference type="EMBL" id="MBB5127801.1"/>
    </source>
</evidence>
<evidence type="ECO:0000313" key="3">
    <source>
        <dbReference type="Proteomes" id="UP000568022"/>
    </source>
</evidence>
<dbReference type="Proteomes" id="UP000568022">
    <property type="component" value="Unassembled WGS sequence"/>
</dbReference>
<reference evidence="2 3" key="1">
    <citation type="submission" date="2020-08" db="EMBL/GenBank/DDBJ databases">
        <title>Genomic Encyclopedia of Type Strains, Phase III (KMG-III): the genomes of soil and plant-associated and newly described type strains.</title>
        <authorList>
            <person name="Whitman W."/>
        </authorList>
    </citation>
    <scope>NUCLEOTIDE SEQUENCE [LARGE SCALE GENOMIC DNA]</scope>
    <source>
        <strain evidence="2 3">CECT 3226</strain>
    </source>
</reference>
<evidence type="ECO:0000256" key="1">
    <source>
        <dbReference type="SAM" id="MobiDB-lite"/>
    </source>
</evidence>
<feature type="compositionally biased region" description="Low complexity" evidence="1">
    <location>
        <begin position="91"/>
        <end position="133"/>
    </location>
</feature>
<feature type="region of interest" description="Disordered" evidence="1">
    <location>
        <begin position="28"/>
        <end position="49"/>
    </location>
</feature>
<accession>A0A7W8FBU8</accession>
<comment type="caution">
    <text evidence="2">The sequence shown here is derived from an EMBL/GenBank/DDBJ whole genome shotgun (WGS) entry which is preliminary data.</text>
</comment>
<keyword evidence="3" id="KW-1185">Reference proteome</keyword>
<gene>
    <name evidence="2" type="ORF">FHS32_004554</name>
</gene>
<protein>
    <submittedName>
        <fullName evidence="2">Uncharacterized protein</fullName>
    </submittedName>
</protein>
<sequence length="151" mass="15465">MRVGTVTTLALRSHLYEQLDGQVGEVAKRAAGGPGHGEPLPRFMGEEDPLDLVTKGPKGIGTIGVTIEGDRVTEGIVSKRTTRNGVPTSEATPLTAAPAAGPRPARAPTAPAAFPAAVRRARTARVPAGMRRPAPAPTPRPACPEAARAAA</sequence>
<feature type="region of interest" description="Disordered" evidence="1">
    <location>
        <begin position="74"/>
        <end position="151"/>
    </location>
</feature>
<name>A0A7W8FBU8_9ACTN</name>
<organism evidence="2 3">
    <name type="scientific">Streptomyces griseoloalbus</name>
    <dbReference type="NCBI Taxonomy" id="67303"/>
    <lineage>
        <taxon>Bacteria</taxon>
        <taxon>Bacillati</taxon>
        <taxon>Actinomycetota</taxon>
        <taxon>Actinomycetes</taxon>
        <taxon>Kitasatosporales</taxon>
        <taxon>Streptomycetaceae</taxon>
        <taxon>Streptomyces</taxon>
    </lineage>
</organism>
<proteinExistence type="predicted"/>
<dbReference type="AlphaFoldDB" id="A0A7W8FBU8"/>
<dbReference type="EMBL" id="JACHJE010000010">
    <property type="protein sequence ID" value="MBB5127801.1"/>
    <property type="molecule type" value="Genomic_DNA"/>
</dbReference>